<name>A0A1R1X8M9_9FUNG</name>
<dbReference type="SUPFAM" id="SSF52540">
    <property type="entry name" value="P-loop containing nucleoside triphosphate hydrolases"/>
    <property type="match status" value="1"/>
</dbReference>
<dbReference type="InterPro" id="IPR023214">
    <property type="entry name" value="HAD_sf"/>
</dbReference>
<dbReference type="InterPro" id="IPR036412">
    <property type="entry name" value="HAD-like_sf"/>
</dbReference>
<dbReference type="AlphaFoldDB" id="A0A1R1X8M9"/>
<dbReference type="GO" id="GO:0046403">
    <property type="term" value="F:polynucleotide 3'-phosphatase activity"/>
    <property type="evidence" value="ECO:0007669"/>
    <property type="project" value="TreeGrafter"/>
</dbReference>
<gene>
    <name evidence="1" type="ORF">AYI70_g9973</name>
</gene>
<keyword evidence="1" id="KW-0418">Kinase</keyword>
<dbReference type="Pfam" id="PF08645">
    <property type="entry name" value="PNK3P"/>
    <property type="match status" value="1"/>
</dbReference>
<proteinExistence type="predicted"/>
<dbReference type="NCBIfam" id="TIGR01662">
    <property type="entry name" value="HAD-SF-IIIA"/>
    <property type="match status" value="1"/>
</dbReference>
<dbReference type="InterPro" id="IPR006549">
    <property type="entry name" value="HAD-SF_hydro_IIIA"/>
</dbReference>
<protein>
    <submittedName>
        <fullName evidence="1">Bifunctional polynucleotide phosphatase/kinase</fullName>
    </submittedName>
</protein>
<dbReference type="Gene3D" id="3.40.50.1000">
    <property type="entry name" value="HAD superfamily/HAD-like"/>
    <property type="match status" value="1"/>
</dbReference>
<accession>A0A1R1X8M9</accession>
<evidence type="ECO:0000313" key="2">
    <source>
        <dbReference type="Proteomes" id="UP000187283"/>
    </source>
</evidence>
<dbReference type="InterPro" id="IPR013954">
    <property type="entry name" value="PNK3P"/>
</dbReference>
<dbReference type="PANTHER" id="PTHR12083:SF9">
    <property type="entry name" value="BIFUNCTIONAL POLYNUCLEOTIDE PHOSPHATASE_KINASE"/>
    <property type="match status" value="1"/>
</dbReference>
<dbReference type="InterPro" id="IPR006551">
    <property type="entry name" value="Polynucleotide_phosphatase"/>
</dbReference>
<dbReference type="InterPro" id="IPR027417">
    <property type="entry name" value="P-loop_NTPase"/>
</dbReference>
<comment type="caution">
    <text evidence="1">The sequence shown here is derived from an EMBL/GenBank/DDBJ whole genome shotgun (WGS) entry which is preliminary data.</text>
</comment>
<sequence length="450" mass="51347">MAKRQMNLEMFSTKKRAKPEIIEDLDGENSIRWYEDANLLVGTFGTPQTSEKVAAFDLDDTIIRVKSKYKFAKDEFDWAFKFSNVIKKLNDLYNQGYHISILSNQKGLYIEEGGKNPKKEMKRNQLKKKIEMISRELKFPFFFFGAKNEDFFRKPRMGMWYLMAVYANGGQKINLGESYYVGDALGRGDGWAPGASKDHSDCDLKLALNVGVKIYSPEEFFENGFKASKIKYPKHAIETATEFKESISDDYDGDETDFFATVKKSMEDEPDRRIVVIMVGSPATGKSTFVQKRLVDELGFVRINQDTLKTNKKCQDLLVESLESSKNAVIAAHRCASPELVSHNNSFRAVFNQGKSLLKWLTFTRGDSSDEKSKPEFCSMNPELKDTKLDELVSSLPAPGNHVSRIVFNTFNSRFEFPDKSEGLHGVYFCPFMPTFGDNPENDTIYKLFL</sequence>
<organism evidence="1 2">
    <name type="scientific">Smittium culicis</name>
    <dbReference type="NCBI Taxonomy" id="133412"/>
    <lineage>
        <taxon>Eukaryota</taxon>
        <taxon>Fungi</taxon>
        <taxon>Fungi incertae sedis</taxon>
        <taxon>Zoopagomycota</taxon>
        <taxon>Kickxellomycotina</taxon>
        <taxon>Harpellomycetes</taxon>
        <taxon>Harpellales</taxon>
        <taxon>Legeriomycetaceae</taxon>
        <taxon>Smittium</taxon>
    </lineage>
</organism>
<reference evidence="1 2" key="1">
    <citation type="submission" date="2017-01" db="EMBL/GenBank/DDBJ databases">
        <authorList>
            <person name="Mah S.A."/>
            <person name="Swanson W.J."/>
            <person name="Moy G.W."/>
            <person name="Vacquier V.D."/>
        </authorList>
    </citation>
    <scope>NUCLEOTIDE SEQUENCE [LARGE SCALE GENOMIC DNA]</scope>
    <source>
        <strain evidence="1 2">GSMNP</strain>
    </source>
</reference>
<dbReference type="OrthoDB" id="19045at2759"/>
<dbReference type="SUPFAM" id="SSF56784">
    <property type="entry name" value="HAD-like"/>
    <property type="match status" value="1"/>
</dbReference>
<dbReference type="GO" id="GO:0046404">
    <property type="term" value="F:ATP-dependent polydeoxyribonucleotide 5'-hydroxyl-kinase activity"/>
    <property type="evidence" value="ECO:0007669"/>
    <property type="project" value="TreeGrafter"/>
</dbReference>
<dbReference type="STRING" id="133412.A0A1R1X8M9"/>
<dbReference type="NCBIfam" id="TIGR01664">
    <property type="entry name" value="DNA-3'-Pase"/>
    <property type="match status" value="1"/>
</dbReference>
<dbReference type="EMBL" id="LSSN01004744">
    <property type="protein sequence ID" value="OMJ10994.1"/>
    <property type="molecule type" value="Genomic_DNA"/>
</dbReference>
<evidence type="ECO:0000313" key="1">
    <source>
        <dbReference type="EMBL" id="OMJ10994.1"/>
    </source>
</evidence>
<keyword evidence="2" id="KW-1185">Reference proteome</keyword>
<dbReference type="Proteomes" id="UP000187283">
    <property type="component" value="Unassembled WGS sequence"/>
</dbReference>
<keyword evidence="1" id="KW-0808">Transferase</keyword>
<dbReference type="GO" id="GO:0003690">
    <property type="term" value="F:double-stranded DNA binding"/>
    <property type="evidence" value="ECO:0007669"/>
    <property type="project" value="TreeGrafter"/>
</dbReference>
<dbReference type="PANTHER" id="PTHR12083">
    <property type="entry name" value="BIFUNCTIONAL POLYNUCLEOTIDE PHOSPHATASE/KINASE"/>
    <property type="match status" value="1"/>
</dbReference>
<dbReference type="Gene3D" id="3.40.50.300">
    <property type="entry name" value="P-loop containing nucleotide triphosphate hydrolases"/>
    <property type="match status" value="1"/>
</dbReference>
<dbReference type="Pfam" id="PF13671">
    <property type="entry name" value="AAA_33"/>
    <property type="match status" value="1"/>
</dbReference>
<dbReference type="GO" id="GO:0006281">
    <property type="term" value="P:DNA repair"/>
    <property type="evidence" value="ECO:0007669"/>
    <property type="project" value="TreeGrafter"/>
</dbReference>